<evidence type="ECO:0000256" key="2">
    <source>
        <dbReference type="SAM" id="Coils"/>
    </source>
</evidence>
<dbReference type="RefSeq" id="WP_106262247.1">
    <property type="nucleotide sequence ID" value="NZ_PVTQ01000001.1"/>
</dbReference>
<protein>
    <submittedName>
        <fullName evidence="4">Helix-turn-helix protein</fullName>
    </submittedName>
</protein>
<dbReference type="PANTHER" id="PTHR46558:SF13">
    <property type="entry name" value="HTH-TYPE TRANSCRIPTIONAL REGULATOR IMMR"/>
    <property type="match status" value="1"/>
</dbReference>
<dbReference type="SMART" id="SM00530">
    <property type="entry name" value="HTH_XRE"/>
    <property type="match status" value="1"/>
</dbReference>
<dbReference type="CDD" id="cd00093">
    <property type="entry name" value="HTH_XRE"/>
    <property type="match status" value="1"/>
</dbReference>
<keyword evidence="5" id="KW-1185">Reference proteome</keyword>
<evidence type="ECO:0000259" key="3">
    <source>
        <dbReference type="PROSITE" id="PS50943"/>
    </source>
</evidence>
<dbReference type="Pfam" id="PF01381">
    <property type="entry name" value="HTH_3"/>
    <property type="match status" value="1"/>
</dbReference>
<dbReference type="Gene3D" id="1.10.260.40">
    <property type="entry name" value="lambda repressor-like DNA-binding domains"/>
    <property type="match status" value="1"/>
</dbReference>
<accession>A0A2T0X4U9</accession>
<feature type="coiled-coil region" evidence="2">
    <location>
        <begin position="99"/>
        <end position="126"/>
    </location>
</feature>
<sequence length="127" mass="14030">MNDNWYSEDAATFGDRVAAAREAAGMTQAQLARRMGIKLGTLQSWEQDLNEPRANKLQMMAGLLNVSLMWLLNGEGDGLDGPPEEEDIAPEVSALLGEMRELRTQIKSSGDKLARLEKRLRAALKES</sequence>
<feature type="domain" description="HTH cro/C1-type" evidence="3">
    <location>
        <begin position="17"/>
        <end position="71"/>
    </location>
</feature>
<dbReference type="PROSITE" id="PS50943">
    <property type="entry name" value="HTH_CROC1"/>
    <property type="match status" value="1"/>
</dbReference>
<keyword evidence="2" id="KW-0175">Coiled coil</keyword>
<name>A0A2T0X4U9_9RHOB</name>
<dbReference type="EMBL" id="PVTQ01000001">
    <property type="protein sequence ID" value="PRY93961.1"/>
    <property type="molecule type" value="Genomic_DNA"/>
</dbReference>
<dbReference type="GO" id="GO:0003677">
    <property type="term" value="F:DNA binding"/>
    <property type="evidence" value="ECO:0007669"/>
    <property type="project" value="UniProtKB-KW"/>
</dbReference>
<dbReference type="InterPro" id="IPR010982">
    <property type="entry name" value="Lambda_DNA-bd_dom_sf"/>
</dbReference>
<dbReference type="PANTHER" id="PTHR46558">
    <property type="entry name" value="TRACRIPTIONAL REGULATORY PROTEIN-RELATED-RELATED"/>
    <property type="match status" value="1"/>
</dbReference>
<dbReference type="Proteomes" id="UP000238392">
    <property type="component" value="Unassembled WGS sequence"/>
</dbReference>
<comment type="caution">
    <text evidence="4">The sequence shown here is derived from an EMBL/GenBank/DDBJ whole genome shotgun (WGS) entry which is preliminary data.</text>
</comment>
<dbReference type="OrthoDB" id="5659783at2"/>
<evidence type="ECO:0000256" key="1">
    <source>
        <dbReference type="ARBA" id="ARBA00023125"/>
    </source>
</evidence>
<organism evidence="4 5">
    <name type="scientific">Donghicola tyrosinivorans</name>
    <dbReference type="NCBI Taxonomy" id="1652492"/>
    <lineage>
        <taxon>Bacteria</taxon>
        <taxon>Pseudomonadati</taxon>
        <taxon>Pseudomonadota</taxon>
        <taxon>Alphaproteobacteria</taxon>
        <taxon>Rhodobacterales</taxon>
        <taxon>Roseobacteraceae</taxon>
        <taxon>Donghicola</taxon>
    </lineage>
</organism>
<keyword evidence="1" id="KW-0238">DNA-binding</keyword>
<proteinExistence type="predicted"/>
<dbReference type="AlphaFoldDB" id="A0A2T0X4U9"/>
<evidence type="ECO:0000313" key="4">
    <source>
        <dbReference type="EMBL" id="PRY93961.1"/>
    </source>
</evidence>
<dbReference type="SUPFAM" id="SSF47413">
    <property type="entry name" value="lambda repressor-like DNA-binding domains"/>
    <property type="match status" value="1"/>
</dbReference>
<gene>
    <name evidence="4" type="ORF">CLV74_10191</name>
</gene>
<reference evidence="4 5" key="1">
    <citation type="submission" date="2018-03" db="EMBL/GenBank/DDBJ databases">
        <title>Genomic Encyclopedia of Archaeal and Bacterial Type Strains, Phase II (KMG-II): from individual species to whole genera.</title>
        <authorList>
            <person name="Goeker M."/>
        </authorList>
    </citation>
    <scope>NUCLEOTIDE SEQUENCE [LARGE SCALE GENOMIC DNA]</scope>
    <source>
        <strain evidence="4 5">DSM 100212</strain>
    </source>
</reference>
<dbReference type="InterPro" id="IPR001387">
    <property type="entry name" value="Cro/C1-type_HTH"/>
</dbReference>
<evidence type="ECO:0000313" key="5">
    <source>
        <dbReference type="Proteomes" id="UP000238392"/>
    </source>
</evidence>